<name>A0A428THA9_9HYPO</name>
<comment type="caution">
    <text evidence="2">The sequence shown here is derived from an EMBL/GenBank/DDBJ whole genome shotgun (WGS) entry which is preliminary data.</text>
</comment>
<dbReference type="AlphaFoldDB" id="A0A428THA9"/>
<feature type="compositionally biased region" description="Low complexity" evidence="1">
    <location>
        <begin position="48"/>
        <end position="59"/>
    </location>
</feature>
<evidence type="ECO:0000256" key="1">
    <source>
        <dbReference type="SAM" id="MobiDB-lite"/>
    </source>
</evidence>
<dbReference type="EMBL" id="NIZV01000191">
    <property type="protein sequence ID" value="RSM01407.1"/>
    <property type="molecule type" value="Genomic_DNA"/>
</dbReference>
<accession>A0A428THA9</accession>
<keyword evidence="3" id="KW-1185">Reference proteome</keyword>
<proteinExistence type="predicted"/>
<feature type="compositionally biased region" description="Polar residues" evidence="1">
    <location>
        <begin position="168"/>
        <end position="178"/>
    </location>
</feature>
<reference evidence="2 3" key="1">
    <citation type="submission" date="2017-06" db="EMBL/GenBank/DDBJ databases">
        <title>Cmopartive genomic analysis of Ambrosia Fusariam Clade fungi.</title>
        <authorList>
            <person name="Stajich J.E."/>
            <person name="Carrillo J."/>
            <person name="Kijimoto T."/>
            <person name="Eskalen A."/>
            <person name="O'Donnell K."/>
            <person name="Kasson M."/>
        </authorList>
    </citation>
    <scope>NUCLEOTIDE SEQUENCE [LARGE SCALE GENOMIC DNA]</scope>
    <source>
        <strain evidence="2 3">NRRL 20438</strain>
    </source>
</reference>
<evidence type="ECO:0000313" key="3">
    <source>
        <dbReference type="Proteomes" id="UP000288429"/>
    </source>
</evidence>
<evidence type="ECO:0000313" key="2">
    <source>
        <dbReference type="EMBL" id="RSM01407.1"/>
    </source>
</evidence>
<organism evidence="2 3">
    <name type="scientific">Fusarium ambrosium</name>
    <dbReference type="NCBI Taxonomy" id="131363"/>
    <lineage>
        <taxon>Eukaryota</taxon>
        <taxon>Fungi</taxon>
        <taxon>Dikarya</taxon>
        <taxon>Ascomycota</taxon>
        <taxon>Pezizomycotina</taxon>
        <taxon>Sordariomycetes</taxon>
        <taxon>Hypocreomycetidae</taxon>
        <taxon>Hypocreales</taxon>
        <taxon>Nectriaceae</taxon>
        <taxon>Fusarium</taxon>
        <taxon>Fusarium solani species complex</taxon>
    </lineage>
</organism>
<feature type="region of interest" description="Disordered" evidence="1">
    <location>
        <begin position="127"/>
        <end position="178"/>
    </location>
</feature>
<feature type="compositionally biased region" description="Polar residues" evidence="1">
    <location>
        <begin position="130"/>
        <end position="156"/>
    </location>
</feature>
<sequence length="343" mass="37877">MKRPQRNPGSVRPRRSNPAKDLLSTALSEKLEAYFRAAPRVQRRRRGPPASSQASASQPTEHTPNQNPDTPISITSRPSFFFGYTETPLTETPQPLLTGGQPIFTAYPNSLIPTTTTLQFPTFGEYHANGPTTRGSANMDPSNTRGSGYQPSQPTRGSSSSSGAHFRTANTFTSTNTRPIEVGTSQRHHHHATDNLALQTQGAQNMLNQAILGQHPYPSLPPPPSSLRIRGPSQIWVDIEVVWKLDIDPSYLVSSAAVETGMSFADFGIIPPGTYSQAWTQDGPITPSYWVRVEMEEIVFQISESVSIAIYPYTQPLWTTARLIIGASLHQRLYRWQALSNQH</sequence>
<dbReference type="Proteomes" id="UP000288429">
    <property type="component" value="Unassembled WGS sequence"/>
</dbReference>
<gene>
    <name evidence="2" type="ORF">CDV31_011340</name>
</gene>
<feature type="region of interest" description="Disordered" evidence="1">
    <location>
        <begin position="1"/>
        <end position="78"/>
    </location>
</feature>
<feature type="compositionally biased region" description="Polar residues" evidence="1">
    <location>
        <begin position="60"/>
        <end position="78"/>
    </location>
</feature>
<protein>
    <submittedName>
        <fullName evidence="2">Uncharacterized protein</fullName>
    </submittedName>
</protein>